<feature type="domain" description="DUF1854" evidence="1">
    <location>
        <begin position="5"/>
        <end position="127"/>
    </location>
</feature>
<protein>
    <submittedName>
        <fullName evidence="2">DUF1854 domain-containing protein</fullName>
    </submittedName>
</protein>
<dbReference type="Pfam" id="PF08909">
    <property type="entry name" value="DUF1854"/>
    <property type="match status" value="1"/>
</dbReference>
<gene>
    <name evidence="2" type="ORF">LQV63_12575</name>
</gene>
<dbReference type="EMBL" id="JAJNBZ010000008">
    <property type="protein sequence ID" value="MCE5170145.1"/>
    <property type="molecule type" value="Genomic_DNA"/>
</dbReference>
<keyword evidence="3" id="KW-1185">Reference proteome</keyword>
<evidence type="ECO:0000313" key="3">
    <source>
        <dbReference type="Proteomes" id="UP001199916"/>
    </source>
</evidence>
<organism evidence="2 3">
    <name type="scientific">Paenibacillus profundus</name>
    <dbReference type="NCBI Taxonomy" id="1173085"/>
    <lineage>
        <taxon>Bacteria</taxon>
        <taxon>Bacillati</taxon>
        <taxon>Bacillota</taxon>
        <taxon>Bacilli</taxon>
        <taxon>Bacillales</taxon>
        <taxon>Paenibacillaceae</taxon>
        <taxon>Paenibacillus</taxon>
    </lineage>
</organism>
<dbReference type="Proteomes" id="UP001199916">
    <property type="component" value="Unassembled WGS sequence"/>
</dbReference>
<proteinExistence type="predicted"/>
<reference evidence="2 3" key="1">
    <citation type="submission" date="2021-11" db="EMBL/GenBank/DDBJ databases">
        <title>Draft genome sequence of Paenibacillus profundus YoMME, a new Gram-positive bacteria with exoelectrogenic properties.</title>
        <authorList>
            <person name="Hubenova Y."/>
            <person name="Hubenova E."/>
            <person name="Manasiev Y."/>
            <person name="Peykov S."/>
            <person name="Mitov M."/>
        </authorList>
    </citation>
    <scope>NUCLEOTIDE SEQUENCE [LARGE SCALE GENOMIC DNA]</scope>
    <source>
        <strain evidence="2 3">YoMME</strain>
    </source>
</reference>
<sequence length="129" mass="15277">MQLYRTFPFSHAERYLSVRNSDGNEIGIIPDITQLDEDSQIAIRLELKRRYFVPEVEQIHSIREKDNIWVWELTTDRGAFRVELENLHEHVQPSPEGGMILQDMFGRRCLVPPLSKLDAASRRWLKRLF</sequence>
<dbReference type="InterPro" id="IPR015005">
    <property type="entry name" value="DUF1854"/>
</dbReference>
<comment type="caution">
    <text evidence="2">The sequence shown here is derived from an EMBL/GenBank/DDBJ whole genome shotgun (WGS) entry which is preliminary data.</text>
</comment>
<evidence type="ECO:0000259" key="1">
    <source>
        <dbReference type="Pfam" id="PF08909"/>
    </source>
</evidence>
<evidence type="ECO:0000313" key="2">
    <source>
        <dbReference type="EMBL" id="MCE5170145.1"/>
    </source>
</evidence>
<accession>A0ABS8YIH4</accession>
<name>A0ABS8YIH4_9BACL</name>